<dbReference type="PANTHER" id="PTHR42928">
    <property type="entry name" value="TRICARBOXYLATE-BINDING PROTEIN"/>
    <property type="match status" value="1"/>
</dbReference>
<accession>A0A381V5M5</accession>
<dbReference type="SUPFAM" id="SSF53850">
    <property type="entry name" value="Periplasmic binding protein-like II"/>
    <property type="match status" value="1"/>
</dbReference>
<dbReference type="InterPro" id="IPR005064">
    <property type="entry name" value="BUG"/>
</dbReference>
<dbReference type="AlphaFoldDB" id="A0A381V5M5"/>
<evidence type="ECO:0000313" key="1">
    <source>
        <dbReference type="EMBL" id="SVA35078.1"/>
    </source>
</evidence>
<proteinExistence type="predicted"/>
<dbReference type="CDD" id="cd07012">
    <property type="entry name" value="PBP2_Bug_TTT"/>
    <property type="match status" value="1"/>
</dbReference>
<dbReference type="Gene3D" id="3.40.190.10">
    <property type="entry name" value="Periplasmic binding protein-like II"/>
    <property type="match status" value="1"/>
</dbReference>
<dbReference type="Pfam" id="PF03401">
    <property type="entry name" value="TctC"/>
    <property type="match status" value="1"/>
</dbReference>
<reference evidence="1" key="1">
    <citation type="submission" date="2018-05" db="EMBL/GenBank/DDBJ databases">
        <authorList>
            <person name="Lanie J.A."/>
            <person name="Ng W.-L."/>
            <person name="Kazmierczak K.M."/>
            <person name="Andrzejewski T.M."/>
            <person name="Davidsen T.M."/>
            <person name="Wayne K.J."/>
            <person name="Tettelin H."/>
            <person name="Glass J.I."/>
            <person name="Rusch D."/>
            <person name="Podicherti R."/>
            <person name="Tsui H.-C.T."/>
            <person name="Winkler M.E."/>
        </authorList>
    </citation>
    <scope>NUCLEOTIDE SEQUENCE</scope>
</reference>
<dbReference type="InterPro" id="IPR042100">
    <property type="entry name" value="Bug_dom1"/>
</dbReference>
<evidence type="ECO:0008006" key="2">
    <source>
        <dbReference type="Google" id="ProtNLM"/>
    </source>
</evidence>
<gene>
    <name evidence="1" type="ORF">METZ01_LOCUS87932</name>
</gene>
<name>A0A381V5M5_9ZZZZ</name>
<dbReference type="PIRSF" id="PIRSF017082">
    <property type="entry name" value="YflP"/>
    <property type="match status" value="1"/>
</dbReference>
<dbReference type="PANTHER" id="PTHR42928:SF5">
    <property type="entry name" value="BLR1237 PROTEIN"/>
    <property type="match status" value="1"/>
</dbReference>
<protein>
    <recommendedName>
        <fullName evidence="2">Tripartite tricarboxylate transporter substrate binding protein</fullName>
    </recommendedName>
</protein>
<organism evidence="1">
    <name type="scientific">marine metagenome</name>
    <dbReference type="NCBI Taxonomy" id="408172"/>
    <lineage>
        <taxon>unclassified sequences</taxon>
        <taxon>metagenomes</taxon>
        <taxon>ecological metagenomes</taxon>
    </lineage>
</organism>
<sequence>MKKINNFIKISIGIISMGLALIFAAPIQAEYPTRPVTLVSPYGPGGAADLAARTLSATAPGYLGNSIHVVNRTGAAGVTGSTTVVKGKKDGYTLLLARVGSQAAVPAINRKIPYRWDDYTFLGLLELNPFVLCVSANSPYKSLDDVKAAIKSGKKLSYSSAGVGTLLHVAMVLVLDDLGVAQNAMKHVPYKGGGKAAAAVVGGHVDMIFQNLSGVISNIQAEKLRPLVVTTKKRVLSIKNVPTVAEVGHPRLEAVIGWSGLWGPPGLPDEVTNKWVSLLGKIKKDKAWNKLTKGLGSVPSIRNPADTKAFVKNQYETFKDLAEKLGMVIK</sequence>
<dbReference type="Gene3D" id="3.40.190.150">
    <property type="entry name" value="Bordetella uptake gene, domain 1"/>
    <property type="match status" value="1"/>
</dbReference>
<dbReference type="EMBL" id="UINC01007786">
    <property type="protein sequence ID" value="SVA35078.1"/>
    <property type="molecule type" value="Genomic_DNA"/>
</dbReference>